<keyword evidence="2" id="KW-1185">Reference proteome</keyword>
<reference evidence="1 2" key="1">
    <citation type="journal article" date="2013" name="Genome Biol. Evol.">
        <title>Complete genomes of two dipteran-associated spiroplasmas provided insights into the origin, dynamics, and impacts of viral invasion in spiroplasma.</title>
        <authorList>
            <person name="Ku C."/>
            <person name="Lo W.S."/>
            <person name="Chen L.L."/>
            <person name="Kuo C.H."/>
        </authorList>
    </citation>
    <scope>NUCLEOTIDE SEQUENCE [LARGE SCALE GENOMIC DNA]</scope>
    <source>
        <strain evidence="1">EA-1</strain>
    </source>
</reference>
<dbReference type="OrthoDB" id="5506143at2"/>
<dbReference type="RefSeq" id="WP_016340549.1">
    <property type="nucleotide sequence ID" value="NC_021284.1"/>
</dbReference>
<gene>
    <name evidence="1" type="ORF">SSYRP_v1c03060</name>
</gene>
<organism evidence="1 2">
    <name type="scientific">Spiroplasma syrphidicola EA-1</name>
    <dbReference type="NCBI Taxonomy" id="1276229"/>
    <lineage>
        <taxon>Bacteria</taxon>
        <taxon>Bacillati</taxon>
        <taxon>Mycoplasmatota</taxon>
        <taxon>Mollicutes</taxon>
        <taxon>Entomoplasmatales</taxon>
        <taxon>Spiroplasmataceae</taxon>
        <taxon>Spiroplasma</taxon>
    </lineage>
</organism>
<accession>R4UIB4</accession>
<dbReference type="EMBL" id="CP005078">
    <property type="protein sequence ID" value="AGM25900.1"/>
    <property type="molecule type" value="Genomic_DNA"/>
</dbReference>
<sequence>MIKLDNLMFLATNQHKLDNYILEKHQLTAQATFQKRLLAFLIELGEFINEQREFKYWSTKPASEKAVLLEEFIDGIHFLISLGNTLQVQYHKYHYQGLKPNKEVSLIDLYLNCFVVFPKLIKKPTEGNYFKVLTSYFQIAEKLGFSEEEILAAYIAKNKTNFDRQDNNY</sequence>
<dbReference type="Proteomes" id="UP000013963">
    <property type="component" value="Chromosome"/>
</dbReference>
<protein>
    <submittedName>
        <fullName evidence="1">dUTP diphosphatase</fullName>
    </submittedName>
</protein>
<dbReference type="Pfam" id="PF08761">
    <property type="entry name" value="dUTPase_2"/>
    <property type="match status" value="1"/>
</dbReference>
<evidence type="ECO:0000313" key="1">
    <source>
        <dbReference type="EMBL" id="AGM25900.1"/>
    </source>
</evidence>
<dbReference type="KEGG" id="ssyr:SSYRP_v1c03060"/>
<dbReference type="eggNOG" id="COG4508">
    <property type="taxonomic scope" value="Bacteria"/>
</dbReference>
<dbReference type="Gene3D" id="1.10.4010.10">
    <property type="entry name" value="Type II deoxyuridine triphosphatase"/>
    <property type="match status" value="1"/>
</dbReference>
<dbReference type="AlphaFoldDB" id="R4UIB4"/>
<dbReference type="CDD" id="cd11527">
    <property type="entry name" value="NTP-PPase_dUTPase"/>
    <property type="match status" value="1"/>
</dbReference>
<dbReference type="SUPFAM" id="SSF101386">
    <property type="entry name" value="all-alpha NTP pyrophosphatases"/>
    <property type="match status" value="1"/>
</dbReference>
<dbReference type="InterPro" id="IPR014871">
    <property type="entry name" value="dUTPase/dCTP_pyrophosphatase"/>
</dbReference>
<evidence type="ECO:0000313" key="2">
    <source>
        <dbReference type="Proteomes" id="UP000013963"/>
    </source>
</evidence>
<proteinExistence type="predicted"/>
<dbReference type="PATRIC" id="fig|1276229.3.peg.303"/>
<dbReference type="STRING" id="1276229.SSYRP_v1c03060"/>
<name>R4UIB4_9MOLU</name>
<dbReference type="PIRSF" id="PIRSF030140">
    <property type="entry name" value="UCP030140"/>
    <property type="match status" value="1"/>
</dbReference>
<dbReference type="InterPro" id="IPR016947">
    <property type="entry name" value="UCP030140"/>
</dbReference>
<dbReference type="HOGENOM" id="CLU_105318_0_0_14"/>